<accession>A0A6J5NWF6</accession>
<proteinExistence type="predicted"/>
<sequence length="117" mass="13219">MHYAIHMRLNHPAVIQWQDPEARVSIVSQSGHTLDKAGEGASFTLRFRTTEEERYIMVGWEVESDDATIYEEGTITIDCEKKGLMGKAIDYDGAFELPHQLIERLTALGYDTSEITA</sequence>
<dbReference type="EMBL" id="LR797167">
    <property type="protein sequence ID" value="CAB4191556.1"/>
    <property type="molecule type" value="Genomic_DNA"/>
</dbReference>
<evidence type="ECO:0000313" key="3">
    <source>
        <dbReference type="EMBL" id="CAB4191556.1"/>
    </source>
</evidence>
<evidence type="ECO:0000313" key="2">
    <source>
        <dbReference type="EMBL" id="CAB4163337.1"/>
    </source>
</evidence>
<name>A0A6J5NWF6_9CAUD</name>
<dbReference type="EMBL" id="LR796455">
    <property type="protein sequence ID" value="CAB4145562.1"/>
    <property type="molecule type" value="Genomic_DNA"/>
</dbReference>
<evidence type="ECO:0000313" key="1">
    <source>
        <dbReference type="EMBL" id="CAB4145562.1"/>
    </source>
</evidence>
<reference evidence="2" key="1">
    <citation type="submission" date="2020-04" db="EMBL/GenBank/DDBJ databases">
        <authorList>
            <person name="Chiriac C."/>
            <person name="Salcher M."/>
            <person name="Ghai R."/>
            <person name="Kavagutti S V."/>
        </authorList>
    </citation>
    <scope>NUCLEOTIDE SEQUENCE</scope>
</reference>
<protein>
    <submittedName>
        <fullName evidence="2">Uncharacterized protein</fullName>
    </submittedName>
</protein>
<organism evidence="2">
    <name type="scientific">uncultured Caudovirales phage</name>
    <dbReference type="NCBI Taxonomy" id="2100421"/>
    <lineage>
        <taxon>Viruses</taxon>
        <taxon>Duplodnaviria</taxon>
        <taxon>Heunggongvirae</taxon>
        <taxon>Uroviricota</taxon>
        <taxon>Caudoviricetes</taxon>
        <taxon>Peduoviridae</taxon>
        <taxon>Maltschvirus</taxon>
        <taxon>Maltschvirus maltsch</taxon>
    </lineage>
</organism>
<gene>
    <name evidence="3" type="ORF">UFOVP1222_44</name>
    <name evidence="1" type="ORF">UFOVP477_14</name>
    <name evidence="2" type="ORF">UFOVP798_18</name>
</gene>
<dbReference type="EMBL" id="LR796752">
    <property type="protein sequence ID" value="CAB4163337.1"/>
    <property type="molecule type" value="Genomic_DNA"/>
</dbReference>